<dbReference type="EMBL" id="JEOB01000002">
    <property type="protein sequence ID" value="EXM39640.1"/>
    <property type="molecule type" value="Genomic_DNA"/>
</dbReference>
<dbReference type="PATRIC" id="fig|1341156.4.peg.1881"/>
<dbReference type="OrthoDB" id="1852280at2"/>
<feature type="transmembrane region" description="Helical" evidence="1">
    <location>
        <begin position="114"/>
        <end position="134"/>
    </location>
</feature>
<comment type="caution">
    <text evidence="2">The sequence shown here is derived from an EMBL/GenBank/DDBJ whole genome shotgun (WGS) entry which is preliminary data.</text>
</comment>
<reference evidence="2 3" key="1">
    <citation type="submission" date="2013-06" db="EMBL/GenBank/DDBJ databases">
        <title>Rumen cellulosomics: divergent fiber-degrading strategies revealed by comparative genome-wide analysis of six Ruminococcal strains.</title>
        <authorList>
            <person name="Dassa B."/>
            <person name="Borovok I."/>
            <person name="Lamed R."/>
            <person name="Flint H."/>
            <person name="Yeoman C.J."/>
            <person name="White B."/>
            <person name="Bayer E.A."/>
        </authorList>
    </citation>
    <scope>NUCLEOTIDE SEQUENCE [LARGE SCALE GENOMIC DNA]</scope>
    <source>
        <strain evidence="2 3">SY3</strain>
    </source>
</reference>
<keyword evidence="1" id="KW-0472">Membrane</keyword>
<keyword evidence="1" id="KW-0812">Transmembrane</keyword>
<feature type="transmembrane region" description="Helical" evidence="1">
    <location>
        <begin position="221"/>
        <end position="243"/>
    </location>
</feature>
<feature type="transmembrane region" description="Helical" evidence="1">
    <location>
        <begin position="43"/>
        <end position="61"/>
    </location>
</feature>
<dbReference type="Proteomes" id="UP000021369">
    <property type="component" value="Unassembled WGS sequence"/>
</dbReference>
<dbReference type="RefSeq" id="WP_037286477.1">
    <property type="nucleotide sequence ID" value="NZ_JEOB01000002.1"/>
</dbReference>
<feature type="transmembrane region" description="Helical" evidence="1">
    <location>
        <begin position="196"/>
        <end position="215"/>
    </location>
</feature>
<keyword evidence="1" id="KW-1133">Transmembrane helix</keyword>
<dbReference type="Pfam" id="PF04854">
    <property type="entry name" value="DUF624"/>
    <property type="match status" value="1"/>
</dbReference>
<feature type="transmembrane region" description="Helical" evidence="1">
    <location>
        <begin position="146"/>
        <end position="167"/>
    </location>
</feature>
<dbReference type="InterPro" id="IPR006938">
    <property type="entry name" value="DUF624"/>
</dbReference>
<sequence>MGFFGNYDTPGRGVLKTPHEKRPFFKFWEVYFRHMWQLMGLNLVYFLFTVPLFAMLVMLTYTGNMKWLLLLLISGIIGPATAAMTRVARNYSQERPTFMLHDFRKAFKKNLKQGLVMGYIDSIVIVSFLFGVPMYNRMAQENSIMYVPYVLSLSCMLVFFMMHFYIYQMMCSTNLTMKQILRNALFLVPLGLKNTIYTLVVSLLVIAFNYIVLIMPSTMPVGVTLLMFFPYAFLTFVACFNCYPVIRKNVIQPYYDKTGEKNPEEEDADAEEALFEDKAAEEEAVPLQKKSKPKVIK</sequence>
<proteinExistence type="predicted"/>
<dbReference type="AlphaFoldDB" id="A0A011WRL6"/>
<gene>
    <name evidence="2" type="ORF">RASY3_07340</name>
</gene>
<evidence type="ECO:0000256" key="1">
    <source>
        <dbReference type="SAM" id="Phobius"/>
    </source>
</evidence>
<evidence type="ECO:0000313" key="2">
    <source>
        <dbReference type="EMBL" id="EXM39640.1"/>
    </source>
</evidence>
<feature type="transmembrane region" description="Helical" evidence="1">
    <location>
        <begin position="67"/>
        <end position="85"/>
    </location>
</feature>
<protein>
    <submittedName>
        <fullName evidence="2">Membrane protein</fullName>
    </submittedName>
</protein>
<evidence type="ECO:0000313" key="3">
    <source>
        <dbReference type="Proteomes" id="UP000021369"/>
    </source>
</evidence>
<accession>A0A011WRL6</accession>
<organism evidence="2 3">
    <name type="scientific">Ruminococcus albus SY3</name>
    <dbReference type="NCBI Taxonomy" id="1341156"/>
    <lineage>
        <taxon>Bacteria</taxon>
        <taxon>Bacillati</taxon>
        <taxon>Bacillota</taxon>
        <taxon>Clostridia</taxon>
        <taxon>Eubacteriales</taxon>
        <taxon>Oscillospiraceae</taxon>
        <taxon>Ruminococcus</taxon>
    </lineage>
</organism>
<keyword evidence="3" id="KW-1185">Reference proteome</keyword>
<name>A0A011WRL6_RUMAL</name>